<feature type="domain" description="Laminin IV type A" evidence="6">
    <location>
        <begin position="167"/>
        <end position="344"/>
    </location>
</feature>
<dbReference type="GO" id="GO:0030154">
    <property type="term" value="P:cell differentiation"/>
    <property type="evidence" value="ECO:0007669"/>
    <property type="project" value="UniProtKB-ARBA"/>
</dbReference>
<keyword evidence="2" id="KW-0677">Repeat</keyword>
<evidence type="ECO:0000256" key="1">
    <source>
        <dbReference type="ARBA" id="ARBA00022729"/>
    </source>
</evidence>
<evidence type="ECO:0000256" key="5">
    <source>
        <dbReference type="SAM" id="SignalP"/>
    </source>
</evidence>
<dbReference type="GO" id="GO:0048513">
    <property type="term" value="P:animal organ development"/>
    <property type="evidence" value="ECO:0007669"/>
    <property type="project" value="UniProtKB-ARBA"/>
</dbReference>
<sequence length="392" mass="45126">MRRCLVIAIFALLHWTGAHGRWMRPGEILQDPRSMEVEDDAGQHSEVILFEGRKLMLTFEDRTNRRVAFTRWYHNGLPISERTRRGCYVTFDKMVCSEVARQDEGRYELWGSDRTGQRYLIQSANVRVIPQPMQPPVSEPVARVMAEVEPVPAPTPRYHDDCFCSGVTSRCRMANNLYRMQIPFNLSNAEPVDYLTPTARREEQYVAIPGTVWGGNLITAYGGYLRFPVTNECYRDRSEPCMVLVDKYGQAIGYYLSPLHDQRELSVLMKEASWRLLKTPGESESEPSPRTTQQLDKFTFMFVLSNIETAYVRGRYGSFENTVLTIDLATPYDKGLGTVRTVEECFCHEGYAGLSCERCDSGYRRFTEVINSNGVCISNQDLWHFMKQKYNV</sequence>
<evidence type="ECO:0000256" key="2">
    <source>
        <dbReference type="ARBA" id="ARBA00022737"/>
    </source>
</evidence>
<accession>A0AAG5DLY5</accession>
<dbReference type="PROSITE" id="PS51115">
    <property type="entry name" value="LAMININ_IVA"/>
    <property type="match status" value="1"/>
</dbReference>
<proteinExistence type="predicted"/>
<protein>
    <recommendedName>
        <fullName evidence="6">Laminin IV type A domain-containing protein</fullName>
    </recommendedName>
</protein>
<keyword evidence="3" id="KW-1015">Disulfide bond</keyword>
<keyword evidence="1 5" id="KW-0732">Signal</keyword>
<dbReference type="AlphaFoldDB" id="A0AAG5DLY5"/>
<dbReference type="SUPFAM" id="SSF48726">
    <property type="entry name" value="Immunoglobulin"/>
    <property type="match status" value="1"/>
</dbReference>
<evidence type="ECO:0000313" key="7">
    <source>
        <dbReference type="EnsemblMetazoa" id="ENSAATROPP011950"/>
    </source>
</evidence>
<evidence type="ECO:0000259" key="6">
    <source>
        <dbReference type="PROSITE" id="PS51115"/>
    </source>
</evidence>
<dbReference type="InterPro" id="IPR036179">
    <property type="entry name" value="Ig-like_dom_sf"/>
</dbReference>
<reference evidence="7" key="1">
    <citation type="submission" date="2024-04" db="UniProtKB">
        <authorList>
            <consortium name="EnsemblMetazoa"/>
        </authorList>
    </citation>
    <scope>IDENTIFICATION</scope>
    <source>
        <strain evidence="7">EBRO</strain>
    </source>
</reference>
<dbReference type="Pfam" id="PF00052">
    <property type="entry name" value="Laminin_B"/>
    <property type="match status" value="1"/>
</dbReference>
<evidence type="ECO:0000256" key="4">
    <source>
        <dbReference type="ARBA" id="ARBA00023180"/>
    </source>
</evidence>
<dbReference type="InterPro" id="IPR000034">
    <property type="entry name" value="Laminin_IV"/>
</dbReference>
<feature type="signal peptide" evidence="5">
    <location>
        <begin position="1"/>
        <end position="20"/>
    </location>
</feature>
<evidence type="ECO:0000256" key="3">
    <source>
        <dbReference type="ARBA" id="ARBA00023157"/>
    </source>
</evidence>
<dbReference type="Proteomes" id="UP000075880">
    <property type="component" value="Unassembled WGS sequence"/>
</dbReference>
<keyword evidence="4" id="KW-0325">Glycoprotein</keyword>
<dbReference type="PROSITE" id="PS01248">
    <property type="entry name" value="EGF_LAM_1"/>
    <property type="match status" value="1"/>
</dbReference>
<evidence type="ECO:0000313" key="8">
    <source>
        <dbReference type="Proteomes" id="UP000075880"/>
    </source>
</evidence>
<feature type="chain" id="PRO_5042587007" description="Laminin IV type A domain-containing protein" evidence="5">
    <location>
        <begin position="21"/>
        <end position="392"/>
    </location>
</feature>
<name>A0AAG5DLY5_ANOAO</name>
<dbReference type="EnsemblMetazoa" id="ENSAATROPT013150">
    <property type="protein sequence ID" value="ENSAATROPP011950"/>
    <property type="gene ID" value="ENSAATROPG010708"/>
</dbReference>
<dbReference type="InterPro" id="IPR002049">
    <property type="entry name" value="LE_dom"/>
</dbReference>
<dbReference type="GO" id="GO:0048731">
    <property type="term" value="P:system development"/>
    <property type="evidence" value="ECO:0007669"/>
    <property type="project" value="UniProtKB-ARBA"/>
</dbReference>
<keyword evidence="8" id="KW-1185">Reference proteome</keyword>
<dbReference type="CDD" id="cd00055">
    <property type="entry name" value="EGF_Lam"/>
    <property type="match status" value="1"/>
</dbReference>
<organism evidence="7 8">
    <name type="scientific">Anopheles atroparvus</name>
    <name type="common">European mosquito</name>
    <dbReference type="NCBI Taxonomy" id="41427"/>
    <lineage>
        <taxon>Eukaryota</taxon>
        <taxon>Metazoa</taxon>
        <taxon>Ecdysozoa</taxon>
        <taxon>Arthropoda</taxon>
        <taxon>Hexapoda</taxon>
        <taxon>Insecta</taxon>
        <taxon>Pterygota</taxon>
        <taxon>Neoptera</taxon>
        <taxon>Endopterygota</taxon>
        <taxon>Diptera</taxon>
        <taxon>Nematocera</taxon>
        <taxon>Culicoidea</taxon>
        <taxon>Culicidae</taxon>
        <taxon>Anophelinae</taxon>
        <taxon>Anopheles</taxon>
    </lineage>
</organism>